<feature type="compositionally biased region" description="Polar residues" evidence="1">
    <location>
        <begin position="13"/>
        <end position="23"/>
    </location>
</feature>
<dbReference type="InterPro" id="IPR036034">
    <property type="entry name" value="PDZ_sf"/>
</dbReference>
<accession>A0ABD0R4W1</accession>
<feature type="non-terminal residue" evidence="2">
    <location>
        <position position="1"/>
    </location>
</feature>
<evidence type="ECO:0000313" key="3">
    <source>
        <dbReference type="Proteomes" id="UP001529510"/>
    </source>
</evidence>
<feature type="non-terminal residue" evidence="2">
    <location>
        <position position="92"/>
    </location>
</feature>
<evidence type="ECO:0008006" key="4">
    <source>
        <dbReference type="Google" id="ProtNLM"/>
    </source>
</evidence>
<keyword evidence="3" id="KW-1185">Reference proteome</keyword>
<dbReference type="PANTHER" id="PTHR11324">
    <property type="entry name" value="IL16-RELATED"/>
    <property type="match status" value="1"/>
</dbReference>
<comment type="caution">
    <text evidence="2">The sequence shown here is derived from an EMBL/GenBank/DDBJ whole genome shotgun (WGS) entry which is preliminary data.</text>
</comment>
<dbReference type="PANTHER" id="PTHR11324:SF16">
    <property type="entry name" value="PDZ DOMAIN-CONTAINING PROTEIN 2"/>
    <property type="match status" value="1"/>
</dbReference>
<dbReference type="EMBL" id="JAMKFB020000005">
    <property type="protein sequence ID" value="KAL0193060.1"/>
    <property type="molecule type" value="Genomic_DNA"/>
</dbReference>
<dbReference type="AlphaFoldDB" id="A0ABD0R4W1"/>
<name>A0ABD0R4W1_CIRMR</name>
<evidence type="ECO:0000313" key="2">
    <source>
        <dbReference type="EMBL" id="KAL0193060.1"/>
    </source>
</evidence>
<evidence type="ECO:0000256" key="1">
    <source>
        <dbReference type="SAM" id="MobiDB-lite"/>
    </source>
</evidence>
<reference evidence="2 3" key="1">
    <citation type="submission" date="2024-05" db="EMBL/GenBank/DDBJ databases">
        <title>Genome sequencing and assembly of Indian major carp, Cirrhinus mrigala (Hamilton, 1822).</title>
        <authorList>
            <person name="Mohindra V."/>
            <person name="Chowdhury L.M."/>
            <person name="Lal K."/>
            <person name="Jena J.K."/>
        </authorList>
    </citation>
    <scope>NUCLEOTIDE SEQUENCE [LARGE SCALE GENOMIC DNA]</scope>
    <source>
        <strain evidence="2">CM1030</strain>
        <tissue evidence="2">Blood</tissue>
    </source>
</reference>
<feature type="region of interest" description="Disordered" evidence="1">
    <location>
        <begin position="13"/>
        <end position="32"/>
    </location>
</feature>
<dbReference type="Proteomes" id="UP001529510">
    <property type="component" value="Unassembled WGS sequence"/>
</dbReference>
<organism evidence="2 3">
    <name type="scientific">Cirrhinus mrigala</name>
    <name type="common">Mrigala</name>
    <dbReference type="NCBI Taxonomy" id="683832"/>
    <lineage>
        <taxon>Eukaryota</taxon>
        <taxon>Metazoa</taxon>
        <taxon>Chordata</taxon>
        <taxon>Craniata</taxon>
        <taxon>Vertebrata</taxon>
        <taxon>Euteleostomi</taxon>
        <taxon>Actinopterygii</taxon>
        <taxon>Neopterygii</taxon>
        <taxon>Teleostei</taxon>
        <taxon>Ostariophysi</taxon>
        <taxon>Cypriniformes</taxon>
        <taxon>Cyprinidae</taxon>
        <taxon>Labeoninae</taxon>
        <taxon>Labeonini</taxon>
        <taxon>Cirrhinus</taxon>
    </lineage>
</organism>
<dbReference type="SUPFAM" id="SSF50156">
    <property type="entry name" value="PDZ domain-like"/>
    <property type="match status" value="1"/>
</dbReference>
<gene>
    <name evidence="2" type="ORF">M9458_011356</name>
</gene>
<dbReference type="Gene3D" id="2.30.42.10">
    <property type="match status" value="1"/>
</dbReference>
<protein>
    <recommendedName>
        <fullName evidence="4">PDZ domain-containing protein</fullName>
    </recommendedName>
</protein>
<sequence length="92" mass="9973">TRLPKQALVIIQKSKNTEPTSPRQELPLQTGICPTLGHKDSVREHKTSVEVGPDGALSVELQKTTAGLGFSLDGGKASAHGDRPLYIKRIFR</sequence>
<proteinExistence type="predicted"/>